<sequence length="131" mass="13908">MLSITSFYAGLTALLFVVLSIKVIKLRGRAKVYMGNGQPGEHEPLERSVRVQGNCAEYAPLGLILLALVELQPTPGFVVHILGALLFLGRIAHAVGMGSTPQIAQLRVGGMVMTFLMISLCGLGLIAHAVL</sequence>
<keyword evidence="4 5" id="KW-0472">Membrane</keyword>
<comment type="subcellular location">
    <subcellularLocation>
        <location evidence="1">Membrane</location>
    </subcellularLocation>
</comment>
<dbReference type="EMBL" id="FMWG01000005">
    <property type="protein sequence ID" value="SCZ64032.1"/>
    <property type="molecule type" value="Genomic_DNA"/>
</dbReference>
<keyword evidence="3 5" id="KW-1133">Transmembrane helix</keyword>
<dbReference type="PANTHER" id="PTHR35814">
    <property type="match status" value="1"/>
</dbReference>
<evidence type="ECO:0000256" key="1">
    <source>
        <dbReference type="ARBA" id="ARBA00004370"/>
    </source>
</evidence>
<dbReference type="Proteomes" id="UP000198767">
    <property type="component" value="Unassembled WGS sequence"/>
</dbReference>
<dbReference type="AlphaFoldDB" id="A0A1G5QQK2"/>
<gene>
    <name evidence="6" type="ORF">SAMN04488118_105174</name>
</gene>
<accession>A0A1G5QQK2</accession>
<proteinExistence type="predicted"/>
<dbReference type="PANTHER" id="PTHR35814:SF1">
    <property type="entry name" value="GLUTATHIONE S-TRANSFERASE-RELATED"/>
    <property type="match status" value="1"/>
</dbReference>
<name>A0A1G5QQK2_9RHOB</name>
<evidence type="ECO:0000256" key="3">
    <source>
        <dbReference type="ARBA" id="ARBA00022989"/>
    </source>
</evidence>
<organism evidence="6 7">
    <name type="scientific">Epibacterium ulvae</name>
    <dbReference type="NCBI Taxonomy" id="1156985"/>
    <lineage>
        <taxon>Bacteria</taxon>
        <taxon>Pseudomonadati</taxon>
        <taxon>Pseudomonadota</taxon>
        <taxon>Alphaproteobacteria</taxon>
        <taxon>Rhodobacterales</taxon>
        <taxon>Roseobacteraceae</taxon>
        <taxon>Epibacterium</taxon>
    </lineage>
</organism>
<evidence type="ECO:0000313" key="6">
    <source>
        <dbReference type="EMBL" id="SCZ64032.1"/>
    </source>
</evidence>
<protein>
    <recommendedName>
        <fullName evidence="8">Glutathione S-transferase</fullName>
    </recommendedName>
</protein>
<dbReference type="GO" id="GO:0016020">
    <property type="term" value="C:membrane"/>
    <property type="evidence" value="ECO:0007669"/>
    <property type="project" value="UniProtKB-SubCell"/>
</dbReference>
<keyword evidence="2 5" id="KW-0812">Transmembrane</keyword>
<evidence type="ECO:0000313" key="7">
    <source>
        <dbReference type="Proteomes" id="UP000198767"/>
    </source>
</evidence>
<feature type="transmembrane region" description="Helical" evidence="5">
    <location>
        <begin position="6"/>
        <end position="24"/>
    </location>
</feature>
<feature type="transmembrane region" description="Helical" evidence="5">
    <location>
        <begin position="77"/>
        <end position="96"/>
    </location>
</feature>
<keyword evidence="7" id="KW-1185">Reference proteome</keyword>
<evidence type="ECO:0000256" key="4">
    <source>
        <dbReference type="ARBA" id="ARBA00023136"/>
    </source>
</evidence>
<dbReference type="OrthoDB" id="7619858at2"/>
<evidence type="ECO:0008006" key="8">
    <source>
        <dbReference type="Google" id="ProtNLM"/>
    </source>
</evidence>
<dbReference type="SUPFAM" id="SSF161084">
    <property type="entry name" value="MAPEG domain-like"/>
    <property type="match status" value="1"/>
</dbReference>
<dbReference type="InterPro" id="IPR001129">
    <property type="entry name" value="Membr-assoc_MAPEG"/>
</dbReference>
<dbReference type="RefSeq" id="WP_090218526.1">
    <property type="nucleotide sequence ID" value="NZ_FMWG01000005.1"/>
</dbReference>
<dbReference type="InterPro" id="IPR023352">
    <property type="entry name" value="MAPEG-like_dom_sf"/>
</dbReference>
<reference evidence="6 7" key="1">
    <citation type="submission" date="2016-10" db="EMBL/GenBank/DDBJ databases">
        <authorList>
            <person name="de Groot N.N."/>
        </authorList>
    </citation>
    <scope>NUCLEOTIDE SEQUENCE [LARGE SCALE GENOMIC DNA]</scope>
    <source>
        <strain evidence="6 7">U95</strain>
    </source>
</reference>
<feature type="transmembrane region" description="Helical" evidence="5">
    <location>
        <begin position="108"/>
        <end position="130"/>
    </location>
</feature>
<dbReference type="Gene3D" id="1.20.120.550">
    <property type="entry name" value="Membrane associated eicosanoid/glutathione metabolism-like domain"/>
    <property type="match status" value="1"/>
</dbReference>
<evidence type="ECO:0000256" key="5">
    <source>
        <dbReference type="SAM" id="Phobius"/>
    </source>
</evidence>
<evidence type="ECO:0000256" key="2">
    <source>
        <dbReference type="ARBA" id="ARBA00022692"/>
    </source>
</evidence>
<dbReference type="Pfam" id="PF01124">
    <property type="entry name" value="MAPEG"/>
    <property type="match status" value="1"/>
</dbReference>
<dbReference type="STRING" id="1156985.SAMN04488118_105174"/>